<dbReference type="InterPro" id="IPR035892">
    <property type="entry name" value="C2_domain_sf"/>
</dbReference>
<evidence type="ECO:0000313" key="4">
    <source>
        <dbReference type="EMBL" id="RKO97599.1"/>
    </source>
</evidence>
<dbReference type="PRINTS" id="PR00360">
    <property type="entry name" value="C2DOMAIN"/>
</dbReference>
<sequence>MPGVLHVTLISASGLSDTDGIGNKSDPYIRLSVDSDQYQQSTTKSGTVNPMYNEKFQFFVNNDQHTLYVECKDHDTVKDDKIGKAKLDFRELLSAPGREQDFVVELKRHLIKSAGRVNLRAQFVPQ</sequence>
<dbReference type="CDD" id="cd00030">
    <property type="entry name" value="C2"/>
    <property type="match status" value="1"/>
</dbReference>
<dbReference type="SUPFAM" id="SSF49562">
    <property type="entry name" value="C2 domain (Calcium/lipid-binding domain, CaLB)"/>
    <property type="match status" value="1"/>
</dbReference>
<name>A0A4P9WW36_9FUNG</name>
<gene>
    <name evidence="4" type="ORF">CAUPRSCDRAFT_10735</name>
</gene>
<evidence type="ECO:0000259" key="3">
    <source>
        <dbReference type="PROSITE" id="PS50004"/>
    </source>
</evidence>
<dbReference type="PANTHER" id="PTHR46502:SF2">
    <property type="entry name" value="16 KDA PHLOEM PROTEIN 2"/>
    <property type="match status" value="1"/>
</dbReference>
<dbReference type="Pfam" id="PF00168">
    <property type="entry name" value="C2"/>
    <property type="match status" value="1"/>
</dbReference>
<organism evidence="4 5">
    <name type="scientific">Caulochytrium protostelioides</name>
    <dbReference type="NCBI Taxonomy" id="1555241"/>
    <lineage>
        <taxon>Eukaryota</taxon>
        <taxon>Fungi</taxon>
        <taxon>Fungi incertae sedis</taxon>
        <taxon>Chytridiomycota</taxon>
        <taxon>Chytridiomycota incertae sedis</taxon>
        <taxon>Chytridiomycetes</taxon>
        <taxon>Caulochytriales</taxon>
        <taxon>Caulochytriaceae</taxon>
        <taxon>Caulochytrium</taxon>
    </lineage>
</organism>
<dbReference type="Proteomes" id="UP000268535">
    <property type="component" value="Unassembled WGS sequence"/>
</dbReference>
<dbReference type="AlphaFoldDB" id="A0A4P9WW36"/>
<dbReference type="GO" id="GO:0046872">
    <property type="term" value="F:metal ion binding"/>
    <property type="evidence" value="ECO:0007669"/>
    <property type="project" value="UniProtKB-KW"/>
</dbReference>
<evidence type="ECO:0000313" key="5">
    <source>
        <dbReference type="Proteomes" id="UP000268535"/>
    </source>
</evidence>
<keyword evidence="2" id="KW-0106">Calcium</keyword>
<accession>A0A4P9WW36</accession>
<protein>
    <recommendedName>
        <fullName evidence="3">C2 domain-containing protein</fullName>
    </recommendedName>
</protein>
<keyword evidence="1" id="KW-0479">Metal-binding</keyword>
<dbReference type="EMBL" id="ML009217">
    <property type="protein sequence ID" value="RKO97599.1"/>
    <property type="molecule type" value="Genomic_DNA"/>
</dbReference>
<dbReference type="Gene3D" id="2.60.40.150">
    <property type="entry name" value="C2 domain"/>
    <property type="match status" value="1"/>
</dbReference>
<evidence type="ECO:0000256" key="2">
    <source>
        <dbReference type="ARBA" id="ARBA00022837"/>
    </source>
</evidence>
<evidence type="ECO:0000256" key="1">
    <source>
        <dbReference type="ARBA" id="ARBA00022723"/>
    </source>
</evidence>
<dbReference type="SMART" id="SM00239">
    <property type="entry name" value="C2"/>
    <property type="match status" value="1"/>
</dbReference>
<feature type="domain" description="C2" evidence="3">
    <location>
        <begin position="1"/>
        <end position="102"/>
    </location>
</feature>
<reference evidence="5" key="1">
    <citation type="journal article" date="2018" name="Nat. Microbiol.">
        <title>Leveraging single-cell genomics to expand the fungal tree of life.</title>
        <authorList>
            <person name="Ahrendt S.R."/>
            <person name="Quandt C.A."/>
            <person name="Ciobanu D."/>
            <person name="Clum A."/>
            <person name="Salamov A."/>
            <person name="Andreopoulos B."/>
            <person name="Cheng J.F."/>
            <person name="Woyke T."/>
            <person name="Pelin A."/>
            <person name="Henrissat B."/>
            <person name="Reynolds N.K."/>
            <person name="Benny G.L."/>
            <person name="Smith M.E."/>
            <person name="James T.Y."/>
            <person name="Grigoriev I.V."/>
        </authorList>
    </citation>
    <scope>NUCLEOTIDE SEQUENCE [LARGE SCALE GENOMIC DNA]</scope>
    <source>
        <strain evidence="5">ATCC 52028</strain>
    </source>
</reference>
<proteinExistence type="predicted"/>
<dbReference type="InterPro" id="IPR000008">
    <property type="entry name" value="C2_dom"/>
</dbReference>
<dbReference type="PANTHER" id="PTHR46502">
    <property type="entry name" value="C2 DOMAIN-CONTAINING"/>
    <property type="match status" value="1"/>
</dbReference>
<dbReference type="PROSITE" id="PS50004">
    <property type="entry name" value="C2"/>
    <property type="match status" value="1"/>
</dbReference>